<keyword evidence="1" id="KW-0812">Transmembrane</keyword>
<evidence type="ECO:0000313" key="3">
    <source>
        <dbReference type="EMBL" id="SNR15090.1"/>
    </source>
</evidence>
<feature type="transmembrane region" description="Helical" evidence="1">
    <location>
        <begin position="110"/>
        <end position="131"/>
    </location>
</feature>
<dbReference type="PANTHER" id="PTHR39430:SF1">
    <property type="entry name" value="PROTEASE"/>
    <property type="match status" value="1"/>
</dbReference>
<evidence type="ECO:0000313" key="4">
    <source>
        <dbReference type="Proteomes" id="UP000215214"/>
    </source>
</evidence>
<feature type="transmembrane region" description="Helical" evidence="1">
    <location>
        <begin position="14"/>
        <end position="43"/>
    </location>
</feature>
<gene>
    <name evidence="3" type="ORF">TJEJU_1356</name>
</gene>
<dbReference type="Proteomes" id="UP000215214">
    <property type="component" value="Chromosome TJEJU"/>
</dbReference>
<name>A0A238U9J6_9FLAO</name>
<dbReference type="EMBL" id="LT899436">
    <property type="protein sequence ID" value="SNR15090.1"/>
    <property type="molecule type" value="Genomic_DNA"/>
</dbReference>
<evidence type="ECO:0000256" key="1">
    <source>
        <dbReference type="SAM" id="Phobius"/>
    </source>
</evidence>
<feature type="transmembrane region" description="Helical" evidence="1">
    <location>
        <begin position="206"/>
        <end position="227"/>
    </location>
</feature>
<feature type="transmembrane region" description="Helical" evidence="1">
    <location>
        <begin position="268"/>
        <end position="289"/>
    </location>
</feature>
<dbReference type="RefSeq" id="WP_095070577.1">
    <property type="nucleotide sequence ID" value="NZ_LT899436.1"/>
</dbReference>
<accession>A0A238U9J6</accession>
<feature type="domain" description="CAAX prenyl protease 2/Lysostaphin resistance protein A-like" evidence="2">
    <location>
        <begin position="148"/>
        <end position="244"/>
    </location>
</feature>
<keyword evidence="1" id="KW-1133">Transmembrane helix</keyword>
<sequence>MNYIQQAFKGRNEWYLYLISIFLILFGWQIIGGIPLLITAVLFSDGVGGFTKAAENNFLGIGIDSNLYLFLMILMFIFGLLALIVCIKYIHKRKFTTLVTSRKKIDWKRFWFAFVIWAVIAIIITTVGILMSPEDYVWNFKPVPFFTLLLVSFLFLPFQTSFEELLFRGYLLQGFGVLFKNRWVPLIITSVVFGLLHGANPEVEKLGYISMVFYIGTGLFFGILTLLDEGTELALGFHAANNIIAAVFVTANWTVFQTEALYVDHSEPSVGIEMFLPVFVIYPAVIFFLSKKYGWTNMKDKLFGNITVPVAQENIIDIKGVEENAS</sequence>
<dbReference type="GO" id="GO:0004175">
    <property type="term" value="F:endopeptidase activity"/>
    <property type="evidence" value="ECO:0007669"/>
    <property type="project" value="UniProtKB-ARBA"/>
</dbReference>
<dbReference type="OrthoDB" id="2806188at2"/>
<protein>
    <recommendedName>
        <fullName evidence="2">CAAX prenyl protease 2/Lysostaphin resistance protein A-like domain-containing protein</fullName>
    </recommendedName>
</protein>
<feature type="transmembrane region" description="Helical" evidence="1">
    <location>
        <begin position="67"/>
        <end position="90"/>
    </location>
</feature>
<dbReference type="InterPro" id="IPR003675">
    <property type="entry name" value="Rce1/LyrA-like_dom"/>
</dbReference>
<keyword evidence="4" id="KW-1185">Reference proteome</keyword>
<dbReference type="PANTHER" id="PTHR39430">
    <property type="entry name" value="MEMBRANE-ASSOCIATED PROTEASE-RELATED"/>
    <property type="match status" value="1"/>
</dbReference>
<dbReference type="KEGG" id="tje:TJEJU_1356"/>
<dbReference type="Pfam" id="PF02517">
    <property type="entry name" value="Rce1-like"/>
    <property type="match status" value="1"/>
</dbReference>
<organism evidence="3 4">
    <name type="scientific">Tenacibaculum jejuense</name>
    <dbReference type="NCBI Taxonomy" id="584609"/>
    <lineage>
        <taxon>Bacteria</taxon>
        <taxon>Pseudomonadati</taxon>
        <taxon>Bacteroidota</taxon>
        <taxon>Flavobacteriia</taxon>
        <taxon>Flavobacteriales</taxon>
        <taxon>Flavobacteriaceae</taxon>
        <taxon>Tenacibaculum</taxon>
    </lineage>
</organism>
<proteinExistence type="predicted"/>
<feature type="transmembrane region" description="Helical" evidence="1">
    <location>
        <begin position="239"/>
        <end position="256"/>
    </location>
</feature>
<evidence type="ECO:0000259" key="2">
    <source>
        <dbReference type="Pfam" id="PF02517"/>
    </source>
</evidence>
<dbReference type="AlphaFoldDB" id="A0A238U9J6"/>
<dbReference type="GO" id="GO:0080120">
    <property type="term" value="P:CAAX-box protein maturation"/>
    <property type="evidence" value="ECO:0007669"/>
    <property type="project" value="UniProtKB-ARBA"/>
</dbReference>
<reference evidence="3 4" key="1">
    <citation type="submission" date="2017-07" db="EMBL/GenBank/DDBJ databases">
        <authorList>
            <person name="Sun Z.S."/>
            <person name="Albrecht U."/>
            <person name="Echele G."/>
            <person name="Lee C.C."/>
        </authorList>
    </citation>
    <scope>NUCLEOTIDE SEQUENCE [LARGE SCALE GENOMIC DNA]</scope>
    <source>
        <strain evidence="4">type strain: KCTC 22618</strain>
    </source>
</reference>
<feature type="transmembrane region" description="Helical" evidence="1">
    <location>
        <begin position="143"/>
        <end position="162"/>
    </location>
</feature>
<keyword evidence="1" id="KW-0472">Membrane</keyword>